<proteinExistence type="inferred from homology"/>
<dbReference type="InterPro" id="IPR002401">
    <property type="entry name" value="Cyt_P450_E_grp-I"/>
</dbReference>
<sequence length="514" mass="59031">MAFQSLIPVSDITTLALITTVFGAIATYAATRAIYLLYLHPLSRFPGPRLAAVSNLWYAYHWLSGRWPWAIESVLRRYGPGPVRIAPNELAFFTPQAFTDIYAPQHKGLEVFVKTDFQNRGKDLGGLIWEEDPVRHRSVARQIAPAFSSRFLRSLEPVVHEHMDYFVTRMKEFASDHRTIGVPLVAWTNWLALDMAADLALNEKMYQMRDMKDSINLDVMLSFNSFATVLQVFKRFPLITPLQYLFAPFGKITLFAQMEKATRNTVMKRVDRRGHTEHPDYFDFILPVGAPVPTDKGEFYHVGSLALQVMFAGWGPMGDLFYGALLLLLENPETHRILIRRIRDAFSNYEDIKPGSELTSLSYLHACIEETLRMLPSNNTGLPRISPGTMVDGQYIPKGTHVQSSIWALARHPFYFHQPLRFQPQRWLPTSHTLYDPAFASDHLKSLYPFSLGPRVCMGREIAWTQAKLFLAKVLWSFDVVKVEGQRVDLERDLLHYGFFEKPEVYVRFLPVPR</sequence>
<reference evidence="10 11" key="1">
    <citation type="submission" date="2023-01" db="EMBL/GenBank/DDBJ databases">
        <title>Analysis of 21 Apiospora genomes using comparative genomics revels a genus with tremendous synthesis potential of carbohydrate active enzymes and secondary metabolites.</title>
        <authorList>
            <person name="Sorensen T."/>
        </authorList>
    </citation>
    <scope>NUCLEOTIDE SEQUENCE [LARGE SCALE GENOMIC DNA]</scope>
    <source>
        <strain evidence="10 11">CBS 33761</strain>
    </source>
</reference>
<evidence type="ECO:0000256" key="2">
    <source>
        <dbReference type="ARBA" id="ARBA00010617"/>
    </source>
</evidence>
<dbReference type="Gene3D" id="1.10.630.10">
    <property type="entry name" value="Cytochrome P450"/>
    <property type="match status" value="1"/>
</dbReference>
<dbReference type="PRINTS" id="PR00463">
    <property type="entry name" value="EP450I"/>
</dbReference>
<evidence type="ECO:0000313" key="10">
    <source>
        <dbReference type="EMBL" id="KAK8039490.1"/>
    </source>
</evidence>
<organism evidence="10 11">
    <name type="scientific">Apiospora rasikravindrae</name>
    <dbReference type="NCBI Taxonomy" id="990691"/>
    <lineage>
        <taxon>Eukaryota</taxon>
        <taxon>Fungi</taxon>
        <taxon>Dikarya</taxon>
        <taxon>Ascomycota</taxon>
        <taxon>Pezizomycotina</taxon>
        <taxon>Sordariomycetes</taxon>
        <taxon>Xylariomycetidae</taxon>
        <taxon>Amphisphaeriales</taxon>
        <taxon>Apiosporaceae</taxon>
        <taxon>Apiospora</taxon>
    </lineage>
</organism>
<evidence type="ECO:0000256" key="7">
    <source>
        <dbReference type="ARBA" id="ARBA00023033"/>
    </source>
</evidence>
<comment type="cofactor">
    <cofactor evidence="1">
        <name>heme</name>
        <dbReference type="ChEBI" id="CHEBI:30413"/>
    </cofactor>
</comment>
<dbReference type="EMBL" id="JAQQWK010000006">
    <property type="protein sequence ID" value="KAK8039490.1"/>
    <property type="molecule type" value="Genomic_DNA"/>
</dbReference>
<evidence type="ECO:0000313" key="11">
    <source>
        <dbReference type="Proteomes" id="UP001444661"/>
    </source>
</evidence>
<evidence type="ECO:0000256" key="9">
    <source>
        <dbReference type="SAM" id="Phobius"/>
    </source>
</evidence>
<keyword evidence="6 8" id="KW-0408">Iron</keyword>
<keyword evidence="3 8" id="KW-0349">Heme</keyword>
<evidence type="ECO:0000256" key="1">
    <source>
        <dbReference type="ARBA" id="ARBA00001971"/>
    </source>
</evidence>
<dbReference type="SUPFAM" id="SSF48264">
    <property type="entry name" value="Cytochrome P450"/>
    <property type="match status" value="1"/>
</dbReference>
<keyword evidence="11" id="KW-1185">Reference proteome</keyword>
<evidence type="ECO:0000256" key="5">
    <source>
        <dbReference type="ARBA" id="ARBA00023002"/>
    </source>
</evidence>
<keyword evidence="9" id="KW-1133">Transmembrane helix</keyword>
<dbReference type="Proteomes" id="UP001444661">
    <property type="component" value="Unassembled WGS sequence"/>
</dbReference>
<accession>A0ABR1SYU2</accession>
<evidence type="ECO:0000256" key="6">
    <source>
        <dbReference type="ARBA" id="ARBA00023004"/>
    </source>
</evidence>
<gene>
    <name evidence="10" type="ORF">PG993_007901</name>
</gene>
<dbReference type="PROSITE" id="PS00086">
    <property type="entry name" value="CYTOCHROME_P450"/>
    <property type="match status" value="1"/>
</dbReference>
<comment type="similarity">
    <text evidence="2 8">Belongs to the cytochrome P450 family.</text>
</comment>
<keyword evidence="9" id="KW-0472">Membrane</keyword>
<dbReference type="PANTHER" id="PTHR24305">
    <property type="entry name" value="CYTOCHROME P450"/>
    <property type="match status" value="1"/>
</dbReference>
<dbReference type="InterPro" id="IPR017972">
    <property type="entry name" value="Cyt_P450_CS"/>
</dbReference>
<keyword evidence="7 8" id="KW-0503">Monooxygenase</keyword>
<dbReference type="InterPro" id="IPR050121">
    <property type="entry name" value="Cytochrome_P450_monoxygenase"/>
</dbReference>
<evidence type="ECO:0000256" key="4">
    <source>
        <dbReference type="ARBA" id="ARBA00022723"/>
    </source>
</evidence>
<dbReference type="PANTHER" id="PTHR24305:SF29">
    <property type="entry name" value="BENZOATE-PARA-HYDROXYLASE"/>
    <property type="match status" value="1"/>
</dbReference>
<keyword evidence="4 8" id="KW-0479">Metal-binding</keyword>
<feature type="transmembrane region" description="Helical" evidence="9">
    <location>
        <begin position="12"/>
        <end position="39"/>
    </location>
</feature>
<protein>
    <recommendedName>
        <fullName evidence="12">Cytochrome P450</fullName>
    </recommendedName>
</protein>
<evidence type="ECO:0008006" key="12">
    <source>
        <dbReference type="Google" id="ProtNLM"/>
    </source>
</evidence>
<dbReference type="Pfam" id="PF00067">
    <property type="entry name" value="p450"/>
    <property type="match status" value="1"/>
</dbReference>
<evidence type="ECO:0000256" key="8">
    <source>
        <dbReference type="RuleBase" id="RU000461"/>
    </source>
</evidence>
<comment type="caution">
    <text evidence="10">The sequence shown here is derived from an EMBL/GenBank/DDBJ whole genome shotgun (WGS) entry which is preliminary data.</text>
</comment>
<keyword evidence="9" id="KW-0812">Transmembrane</keyword>
<name>A0ABR1SYU2_9PEZI</name>
<keyword evidence="5 8" id="KW-0560">Oxidoreductase</keyword>
<dbReference type="InterPro" id="IPR036396">
    <property type="entry name" value="Cyt_P450_sf"/>
</dbReference>
<dbReference type="InterPro" id="IPR001128">
    <property type="entry name" value="Cyt_P450"/>
</dbReference>
<evidence type="ECO:0000256" key="3">
    <source>
        <dbReference type="ARBA" id="ARBA00022617"/>
    </source>
</evidence>